<dbReference type="SUPFAM" id="SSF56601">
    <property type="entry name" value="beta-lactamase/transpeptidase-like"/>
    <property type="match status" value="1"/>
</dbReference>
<proteinExistence type="predicted"/>
<dbReference type="PANTHER" id="PTHR46825:SF9">
    <property type="entry name" value="BETA-LACTAMASE-RELATED DOMAIN-CONTAINING PROTEIN"/>
    <property type="match status" value="1"/>
</dbReference>
<dbReference type="EMBL" id="CP036266">
    <property type="protein sequence ID" value="QDT19912.1"/>
    <property type="molecule type" value="Genomic_DNA"/>
</dbReference>
<dbReference type="InterPro" id="IPR001466">
    <property type="entry name" value="Beta-lactam-related"/>
</dbReference>
<dbReference type="Proteomes" id="UP000320421">
    <property type="component" value="Chromosome"/>
</dbReference>
<keyword evidence="3" id="KW-1185">Reference proteome</keyword>
<dbReference type="AlphaFoldDB" id="A0A517PKM5"/>
<evidence type="ECO:0000259" key="1">
    <source>
        <dbReference type="Pfam" id="PF00144"/>
    </source>
</evidence>
<feature type="domain" description="Beta-lactamase-related" evidence="1">
    <location>
        <begin position="310"/>
        <end position="664"/>
    </location>
</feature>
<dbReference type="InterPro" id="IPR050491">
    <property type="entry name" value="AmpC-like"/>
</dbReference>
<evidence type="ECO:0000313" key="3">
    <source>
        <dbReference type="Proteomes" id="UP000320421"/>
    </source>
</evidence>
<dbReference type="Pfam" id="PF00144">
    <property type="entry name" value="Beta-lactamase"/>
    <property type="match status" value="1"/>
</dbReference>
<protein>
    <submittedName>
        <fullName evidence="2">Penicillin-binding protein 4</fullName>
    </submittedName>
</protein>
<dbReference type="PANTHER" id="PTHR46825">
    <property type="entry name" value="D-ALANYL-D-ALANINE-CARBOXYPEPTIDASE/ENDOPEPTIDASE AMPH"/>
    <property type="match status" value="1"/>
</dbReference>
<dbReference type="Pfam" id="PF17660">
    <property type="entry name" value="BTRD1"/>
    <property type="match status" value="4"/>
</dbReference>
<organism evidence="2 3">
    <name type="scientific">Gimesia chilikensis</name>
    <dbReference type="NCBI Taxonomy" id="2605989"/>
    <lineage>
        <taxon>Bacteria</taxon>
        <taxon>Pseudomonadati</taxon>
        <taxon>Planctomycetota</taxon>
        <taxon>Planctomycetia</taxon>
        <taxon>Planctomycetales</taxon>
        <taxon>Planctomycetaceae</taxon>
        <taxon>Gimesia</taxon>
    </lineage>
</organism>
<reference evidence="2 3" key="1">
    <citation type="submission" date="2019-02" db="EMBL/GenBank/DDBJ databases">
        <title>Deep-cultivation of Planctomycetes and their phenomic and genomic characterization uncovers novel biology.</title>
        <authorList>
            <person name="Wiegand S."/>
            <person name="Jogler M."/>
            <person name="Boedeker C."/>
            <person name="Pinto D."/>
            <person name="Vollmers J."/>
            <person name="Rivas-Marin E."/>
            <person name="Kohn T."/>
            <person name="Peeters S.H."/>
            <person name="Heuer A."/>
            <person name="Rast P."/>
            <person name="Oberbeckmann S."/>
            <person name="Bunk B."/>
            <person name="Jeske O."/>
            <person name="Meyerdierks A."/>
            <person name="Storesund J.E."/>
            <person name="Kallscheuer N."/>
            <person name="Luecker S."/>
            <person name="Lage O.M."/>
            <person name="Pohl T."/>
            <person name="Merkel B.J."/>
            <person name="Hornburger P."/>
            <person name="Mueller R.-W."/>
            <person name="Bruemmer F."/>
            <person name="Labrenz M."/>
            <person name="Spormann A.M."/>
            <person name="Op den Camp H."/>
            <person name="Overmann J."/>
            <person name="Amann R."/>
            <person name="Jetten M.S.M."/>
            <person name="Mascher T."/>
            <person name="Medema M.H."/>
            <person name="Devos D.P."/>
            <person name="Kaster A.-K."/>
            <person name="Ovreas L."/>
            <person name="Rohde M."/>
            <person name="Galperin M.Y."/>
            <person name="Jogler C."/>
        </authorList>
    </citation>
    <scope>NUCLEOTIDE SEQUENCE [LARGE SCALE GENOMIC DNA]</scope>
    <source>
        <strain evidence="2 3">HG66A1</strain>
    </source>
</reference>
<sequence length="695" mass="78525">MVKLMPLRIFLLLLLSLTTSLLRAAEITFELKMSAVEYQRFVSGLGKQDLALAEVSVFPGQRSIEFAAIAVPRMSQRDWKAHHGLTIGQLNQKLEEYAADGFQPVEISGCELRGSARYAVIWEKGAAPDFILKHSLDDTELKETLETLKEQGYSPLSLDGFALRNKASHAGIWVKQQANAWEAECNVPADRFPQTYDEFIARGYRLEELCGFSIGNTPFYHALWSKVSGPIWQARFHSTASQLEEVDKKRRTENLELSYLDGYQVNGKTFFNAIWRKPEQRSRMTSSPIRWQTAADIPVTGLEQPELASLDQSIKEFLLEHHPPGASVAVSYRGRLVYARGFGYADVEQKKKVQPDSQFRIASLSKPITAVAIMKLIEQGKLQLDTKVFSVLKDYQKELAAPEVDPRLKDITIQNLLNHTGGWDRDASFDPMFRSVAFARQLGKQPPAEADDVIRIMVQKPLDFAPGEKYAYSNFGYCLLGRVIEEITGQSYAEYVQQTICQPLGMKHTELGRTLLINRRPNEVKYYSENVGSTVYSNNTLSEVPRPYGAWYLEAMDSHGGWISSAPDLVRFATAFNLPDECPILKAPALSQMFARPEGSAGFTEDGVPKVAYYACGWMVRPIDTAGNANHWHMGALDGTSTLLVRRLDRINWAILFNTHQGADQKRLSNLIDAPMHRWINQIENWPEKDQFREE</sequence>
<name>A0A517PKM5_9PLAN</name>
<dbReference type="InterPro" id="IPR012338">
    <property type="entry name" value="Beta-lactam/transpept-like"/>
</dbReference>
<dbReference type="InterPro" id="IPR049511">
    <property type="entry name" value="PGH-like_rpt"/>
</dbReference>
<evidence type="ECO:0000313" key="2">
    <source>
        <dbReference type="EMBL" id="QDT19912.1"/>
    </source>
</evidence>
<gene>
    <name evidence="2" type="primary">pbpE</name>
    <name evidence="2" type="ORF">HG66A1_16810</name>
</gene>
<dbReference type="OrthoDB" id="9797709at2"/>
<dbReference type="Gene3D" id="3.40.710.10">
    <property type="entry name" value="DD-peptidase/beta-lactamase superfamily"/>
    <property type="match status" value="1"/>
</dbReference>
<accession>A0A517PKM5</accession>